<evidence type="ECO:0000313" key="2">
    <source>
        <dbReference type="Proteomes" id="UP000286045"/>
    </source>
</evidence>
<reference evidence="1 2" key="1">
    <citation type="submission" date="2018-12" db="EMBL/GenBank/DDBJ databases">
        <title>Draft genome sequence of Xylaria grammica IHI A82.</title>
        <authorList>
            <person name="Buettner E."/>
            <person name="Kellner H."/>
        </authorList>
    </citation>
    <scope>NUCLEOTIDE SEQUENCE [LARGE SCALE GENOMIC DNA]</scope>
    <source>
        <strain evidence="1 2">IHI A82</strain>
    </source>
</reference>
<evidence type="ECO:0000313" key="1">
    <source>
        <dbReference type="EMBL" id="RWA07307.1"/>
    </source>
</evidence>
<dbReference type="EMBL" id="RYZI01000268">
    <property type="protein sequence ID" value="RWA07307.1"/>
    <property type="molecule type" value="Genomic_DNA"/>
</dbReference>
<dbReference type="AlphaFoldDB" id="A0A439CZ36"/>
<sequence>MDGQTKRLIDERAREKLDEVRPKMEEYDMSTDLEPFLLELFRAVYGLRVSCSHDIHAFLTVDIRENAKTEIWVYYDPQVSDWDSLAEDFIQDFVNGLDAQGLRPLQFEVVCKLRYGTSGEDFNSHSEAIGKAGGLDVVASLGTIPDDHPLNCGWFRSVEGDDGSMDEDLEELYYHD</sequence>
<keyword evidence="2" id="KW-1185">Reference proteome</keyword>
<proteinExistence type="predicted"/>
<comment type="caution">
    <text evidence="1">The sequence shown here is derived from an EMBL/GenBank/DDBJ whole genome shotgun (WGS) entry which is preliminary data.</text>
</comment>
<name>A0A439CZ36_9PEZI</name>
<gene>
    <name evidence="1" type="ORF">EKO27_g7804</name>
</gene>
<accession>A0A439CZ36</accession>
<organism evidence="1 2">
    <name type="scientific">Xylaria grammica</name>
    <dbReference type="NCBI Taxonomy" id="363999"/>
    <lineage>
        <taxon>Eukaryota</taxon>
        <taxon>Fungi</taxon>
        <taxon>Dikarya</taxon>
        <taxon>Ascomycota</taxon>
        <taxon>Pezizomycotina</taxon>
        <taxon>Sordariomycetes</taxon>
        <taxon>Xylariomycetidae</taxon>
        <taxon>Xylariales</taxon>
        <taxon>Xylariaceae</taxon>
        <taxon>Xylaria</taxon>
    </lineage>
</organism>
<protein>
    <submittedName>
        <fullName evidence="1">Uncharacterized protein</fullName>
    </submittedName>
</protein>
<dbReference type="Proteomes" id="UP000286045">
    <property type="component" value="Unassembled WGS sequence"/>
</dbReference>